<reference evidence="1 2" key="1">
    <citation type="journal article" date="2013" name="Genome Biol.">
        <title>The genome sequence of the most widely cultivated cacao type and its use to identify candidate genes regulating pod color.</title>
        <authorList>
            <person name="Motamayor J.C."/>
            <person name="Mockaitis K."/>
            <person name="Schmutz J."/>
            <person name="Haiminen N."/>
            <person name="Iii D.L."/>
            <person name="Cornejo O."/>
            <person name="Findley S.D."/>
            <person name="Zheng P."/>
            <person name="Utro F."/>
            <person name="Royaert S."/>
            <person name="Saski C."/>
            <person name="Jenkins J."/>
            <person name="Podicheti R."/>
            <person name="Zhao M."/>
            <person name="Scheffler B.E."/>
            <person name="Stack J.C."/>
            <person name="Feltus F.A."/>
            <person name="Mustiga G.M."/>
            <person name="Amores F."/>
            <person name="Phillips W."/>
            <person name="Marelli J.P."/>
            <person name="May G.D."/>
            <person name="Shapiro H."/>
            <person name="Ma J."/>
            <person name="Bustamante C.D."/>
            <person name="Schnell R.J."/>
            <person name="Main D."/>
            <person name="Gilbert D."/>
            <person name="Parida L."/>
            <person name="Kuhn D.N."/>
        </authorList>
    </citation>
    <scope>NUCLEOTIDE SEQUENCE [LARGE SCALE GENOMIC DNA]</scope>
    <source>
        <strain evidence="2">cv. Matina 1-6</strain>
    </source>
</reference>
<dbReference type="EMBL" id="CM001887">
    <property type="protein sequence ID" value="EOY31717.1"/>
    <property type="molecule type" value="Genomic_DNA"/>
</dbReference>
<dbReference type="HOGENOM" id="CLU_1858892_0_0_1"/>
<dbReference type="Gramene" id="EOY31717">
    <property type="protein sequence ID" value="EOY31717"/>
    <property type="gene ID" value="TCM_038814"/>
</dbReference>
<keyword evidence="2" id="KW-1185">Reference proteome</keyword>
<dbReference type="InParanoid" id="A0A061GRF0"/>
<evidence type="ECO:0000313" key="1">
    <source>
        <dbReference type="EMBL" id="EOY31717.1"/>
    </source>
</evidence>
<organism evidence="1 2">
    <name type="scientific">Theobroma cacao</name>
    <name type="common">Cacao</name>
    <name type="synonym">Cocoa</name>
    <dbReference type="NCBI Taxonomy" id="3641"/>
    <lineage>
        <taxon>Eukaryota</taxon>
        <taxon>Viridiplantae</taxon>
        <taxon>Streptophyta</taxon>
        <taxon>Embryophyta</taxon>
        <taxon>Tracheophyta</taxon>
        <taxon>Spermatophyta</taxon>
        <taxon>Magnoliopsida</taxon>
        <taxon>eudicotyledons</taxon>
        <taxon>Gunneridae</taxon>
        <taxon>Pentapetalae</taxon>
        <taxon>rosids</taxon>
        <taxon>malvids</taxon>
        <taxon>Malvales</taxon>
        <taxon>Malvaceae</taxon>
        <taxon>Byttnerioideae</taxon>
        <taxon>Theobroma</taxon>
    </lineage>
</organism>
<proteinExistence type="predicted"/>
<name>A0A061GRF0_THECC</name>
<dbReference type="AlphaFoldDB" id="A0A061GRF0"/>
<dbReference type="Proteomes" id="UP000026915">
    <property type="component" value="Chromosome 9"/>
</dbReference>
<gene>
    <name evidence="1" type="ORF">TCM_038814</name>
</gene>
<evidence type="ECO:0000313" key="2">
    <source>
        <dbReference type="Proteomes" id="UP000026915"/>
    </source>
</evidence>
<sequence length="138" mass="15475">MLKVINKSRKTLHYGMAINAITDSVGINTRCDPPKQHATHTKINKHAINKLAFVYINHSWVYKETFNEPDIVRDKGNEDTYAKPNEALNVDLSVHLSVALSFPLMSTAFDSKQAFTPLLPSMESMDARVVSRLDAFVA</sequence>
<accession>A0A061GRF0</accession>
<protein>
    <submittedName>
        <fullName evidence="1">Uncharacterized protein</fullName>
    </submittedName>
</protein>